<name>A0A0D0C2Z9_9AGAM</name>
<dbReference type="InParanoid" id="A0A0D0C2Z9"/>
<accession>A0A0D0C2Z9</accession>
<dbReference type="AlphaFoldDB" id="A0A0D0C2Z9"/>
<proteinExistence type="predicted"/>
<keyword evidence="2" id="KW-1185">Reference proteome</keyword>
<reference evidence="1 2" key="1">
    <citation type="submission" date="2014-04" db="EMBL/GenBank/DDBJ databases">
        <authorList>
            <consortium name="DOE Joint Genome Institute"/>
            <person name="Kuo A."/>
            <person name="Kohler A."/>
            <person name="Jargeat P."/>
            <person name="Nagy L.G."/>
            <person name="Floudas D."/>
            <person name="Copeland A."/>
            <person name="Barry K.W."/>
            <person name="Cichocki N."/>
            <person name="Veneault-Fourrey C."/>
            <person name="LaButti K."/>
            <person name="Lindquist E.A."/>
            <person name="Lipzen A."/>
            <person name="Lundell T."/>
            <person name="Morin E."/>
            <person name="Murat C."/>
            <person name="Sun H."/>
            <person name="Tunlid A."/>
            <person name="Henrissat B."/>
            <person name="Grigoriev I.V."/>
            <person name="Hibbett D.S."/>
            <person name="Martin F."/>
            <person name="Nordberg H.P."/>
            <person name="Cantor M.N."/>
            <person name="Hua S.X."/>
        </authorList>
    </citation>
    <scope>NUCLEOTIDE SEQUENCE [LARGE SCALE GENOMIC DNA]</scope>
    <source>
        <strain evidence="1 2">Ve08.2h10</strain>
    </source>
</reference>
<gene>
    <name evidence="1" type="ORF">PAXRUDRAFT_375871</name>
</gene>
<evidence type="ECO:0000313" key="2">
    <source>
        <dbReference type="Proteomes" id="UP000054538"/>
    </source>
</evidence>
<dbReference type="Proteomes" id="UP000054538">
    <property type="component" value="Unassembled WGS sequence"/>
</dbReference>
<dbReference type="EMBL" id="KN826955">
    <property type="protein sequence ID" value="KIK77507.1"/>
    <property type="molecule type" value="Genomic_DNA"/>
</dbReference>
<reference evidence="2" key="2">
    <citation type="submission" date="2015-01" db="EMBL/GenBank/DDBJ databases">
        <title>Evolutionary Origins and Diversification of the Mycorrhizal Mutualists.</title>
        <authorList>
            <consortium name="DOE Joint Genome Institute"/>
            <consortium name="Mycorrhizal Genomics Consortium"/>
            <person name="Kohler A."/>
            <person name="Kuo A."/>
            <person name="Nagy L.G."/>
            <person name="Floudas D."/>
            <person name="Copeland A."/>
            <person name="Barry K.W."/>
            <person name="Cichocki N."/>
            <person name="Veneault-Fourrey C."/>
            <person name="LaButti K."/>
            <person name="Lindquist E.A."/>
            <person name="Lipzen A."/>
            <person name="Lundell T."/>
            <person name="Morin E."/>
            <person name="Murat C."/>
            <person name="Riley R."/>
            <person name="Ohm R."/>
            <person name="Sun H."/>
            <person name="Tunlid A."/>
            <person name="Henrissat B."/>
            <person name="Grigoriev I.V."/>
            <person name="Hibbett D.S."/>
            <person name="Martin F."/>
        </authorList>
    </citation>
    <scope>NUCLEOTIDE SEQUENCE [LARGE SCALE GENOMIC DNA]</scope>
    <source>
        <strain evidence="2">Ve08.2h10</strain>
    </source>
</reference>
<evidence type="ECO:0000313" key="1">
    <source>
        <dbReference type="EMBL" id="KIK77507.1"/>
    </source>
</evidence>
<organism evidence="1 2">
    <name type="scientific">Paxillus rubicundulus Ve08.2h10</name>
    <dbReference type="NCBI Taxonomy" id="930991"/>
    <lineage>
        <taxon>Eukaryota</taxon>
        <taxon>Fungi</taxon>
        <taxon>Dikarya</taxon>
        <taxon>Basidiomycota</taxon>
        <taxon>Agaricomycotina</taxon>
        <taxon>Agaricomycetes</taxon>
        <taxon>Agaricomycetidae</taxon>
        <taxon>Boletales</taxon>
        <taxon>Paxilineae</taxon>
        <taxon>Paxillaceae</taxon>
        <taxon>Paxillus</taxon>
    </lineage>
</organism>
<protein>
    <submittedName>
        <fullName evidence="1">Uncharacterized protein</fullName>
    </submittedName>
</protein>
<sequence>MPVDSVDGCNSNPTPLCQSVYIFSFTFSHPTFPPRSHHITRLSPHLPNLSHCMVCSTPPSFSFKSHCSINTTLTLYFYTPLLA</sequence>
<dbReference type="HOGENOM" id="CLU_2543246_0_0_1"/>